<dbReference type="GO" id="GO:0009734">
    <property type="term" value="P:auxin-activated signaling pathway"/>
    <property type="evidence" value="ECO:0007669"/>
    <property type="project" value="InterPro"/>
</dbReference>
<keyword evidence="8" id="KW-1185">Reference proteome</keyword>
<gene>
    <name evidence="7" type="ORF">MIMGU_mgv1a011337mg</name>
</gene>
<dbReference type="PANTHER" id="PTHR32191">
    <property type="entry name" value="TETRASPANIN-8-RELATED"/>
    <property type="match status" value="1"/>
</dbReference>
<dbReference type="OMA" id="GNKFLMW"/>
<dbReference type="OrthoDB" id="1881997at2759"/>
<dbReference type="PRINTS" id="PR00259">
    <property type="entry name" value="TMFOUR"/>
</dbReference>
<dbReference type="EMBL" id="KI632313">
    <property type="protein sequence ID" value="EYU18881.1"/>
    <property type="molecule type" value="Genomic_DNA"/>
</dbReference>
<dbReference type="STRING" id="4155.A0A022PSX2"/>
<name>A0A022PSX2_ERYGU</name>
<evidence type="ECO:0008006" key="9">
    <source>
        <dbReference type="Google" id="ProtNLM"/>
    </source>
</evidence>
<feature type="transmembrane region" description="Helical" evidence="6">
    <location>
        <begin position="238"/>
        <end position="258"/>
    </location>
</feature>
<feature type="transmembrane region" description="Helical" evidence="6">
    <location>
        <begin position="73"/>
        <end position="96"/>
    </location>
</feature>
<dbReference type="KEGG" id="egt:105949105"/>
<dbReference type="Proteomes" id="UP000030748">
    <property type="component" value="Unassembled WGS sequence"/>
</dbReference>
<feature type="transmembrane region" description="Helical" evidence="6">
    <location>
        <begin position="7"/>
        <end position="29"/>
    </location>
</feature>
<feature type="transmembrane region" description="Helical" evidence="6">
    <location>
        <begin position="41"/>
        <end position="66"/>
    </location>
</feature>
<keyword evidence="4 6" id="KW-1133">Transmembrane helix</keyword>
<evidence type="ECO:0000313" key="8">
    <source>
        <dbReference type="Proteomes" id="UP000030748"/>
    </source>
</evidence>
<dbReference type="InterPro" id="IPR018503">
    <property type="entry name" value="Tetraspanin_CS"/>
</dbReference>
<sequence>MRTGNHLIGALNFLTFVLSIPILGGGIWLSSRANNTDCLKFLQWPLIIIGVSIMVVSLAGIAGACYRNNFLMYLYLWAMFIIIATLLGFVIFAYAVTGKGSGQPVMNRAYLDYSLQDYSGWLSDRVASDSYWSKIGSCIRDSRACRKMGRNIGGVPESAEMFYLRKLSPIQSGCCKPPTSCGYVYINETVWTPGGGLVGPDIDCTKWSNDQEQLCYGCDSCKAGVVASLKKSWRKVSVINIVVLIILVILYVVACAAFRHNKRIDNDEPYGETRMEKSQPSRIHF</sequence>
<evidence type="ECO:0000256" key="5">
    <source>
        <dbReference type="ARBA" id="ARBA00023136"/>
    </source>
</evidence>
<dbReference type="AlphaFoldDB" id="A0A022PSX2"/>
<evidence type="ECO:0000256" key="2">
    <source>
        <dbReference type="ARBA" id="ARBA00006840"/>
    </source>
</evidence>
<comment type="similarity">
    <text evidence="2">Belongs to the tetraspanin (TM4SF) family.</text>
</comment>
<dbReference type="GO" id="GO:0009506">
    <property type="term" value="C:plasmodesma"/>
    <property type="evidence" value="ECO:0000318"/>
    <property type="project" value="GO_Central"/>
</dbReference>
<dbReference type="GO" id="GO:0005886">
    <property type="term" value="C:plasma membrane"/>
    <property type="evidence" value="ECO:0000318"/>
    <property type="project" value="GO_Central"/>
</dbReference>
<reference evidence="7 8" key="1">
    <citation type="journal article" date="2013" name="Proc. Natl. Acad. Sci. U.S.A.">
        <title>Fine-scale variation in meiotic recombination in Mimulus inferred from population shotgun sequencing.</title>
        <authorList>
            <person name="Hellsten U."/>
            <person name="Wright K.M."/>
            <person name="Jenkins J."/>
            <person name="Shu S."/>
            <person name="Yuan Y."/>
            <person name="Wessler S.R."/>
            <person name="Schmutz J."/>
            <person name="Willis J.H."/>
            <person name="Rokhsar D.S."/>
        </authorList>
    </citation>
    <scope>NUCLEOTIDE SEQUENCE [LARGE SCALE GENOMIC DNA]</scope>
    <source>
        <strain evidence="8">cv. DUN x IM62</strain>
    </source>
</reference>
<keyword evidence="3 6" id="KW-0812">Transmembrane</keyword>
<dbReference type="Pfam" id="PF00335">
    <property type="entry name" value="Tetraspanin"/>
    <property type="match status" value="1"/>
</dbReference>
<evidence type="ECO:0000256" key="1">
    <source>
        <dbReference type="ARBA" id="ARBA00004141"/>
    </source>
</evidence>
<dbReference type="InterPro" id="IPR044991">
    <property type="entry name" value="TET_plant"/>
</dbReference>
<dbReference type="eggNOG" id="ENOG502QU76">
    <property type="taxonomic scope" value="Eukaryota"/>
</dbReference>
<evidence type="ECO:0000256" key="6">
    <source>
        <dbReference type="SAM" id="Phobius"/>
    </source>
</evidence>
<comment type="subcellular location">
    <subcellularLocation>
        <location evidence="1">Membrane</location>
        <topology evidence="1">Multi-pass membrane protein</topology>
    </subcellularLocation>
</comment>
<dbReference type="PROSITE" id="PS00421">
    <property type="entry name" value="TM4_1"/>
    <property type="match status" value="1"/>
</dbReference>
<evidence type="ECO:0000256" key="3">
    <source>
        <dbReference type="ARBA" id="ARBA00022692"/>
    </source>
</evidence>
<dbReference type="PhylomeDB" id="A0A022PSX2"/>
<evidence type="ECO:0000313" key="7">
    <source>
        <dbReference type="EMBL" id="EYU18881.1"/>
    </source>
</evidence>
<organism evidence="7 8">
    <name type="scientific">Erythranthe guttata</name>
    <name type="common">Yellow monkey flower</name>
    <name type="synonym">Mimulus guttatus</name>
    <dbReference type="NCBI Taxonomy" id="4155"/>
    <lineage>
        <taxon>Eukaryota</taxon>
        <taxon>Viridiplantae</taxon>
        <taxon>Streptophyta</taxon>
        <taxon>Embryophyta</taxon>
        <taxon>Tracheophyta</taxon>
        <taxon>Spermatophyta</taxon>
        <taxon>Magnoliopsida</taxon>
        <taxon>eudicotyledons</taxon>
        <taxon>Gunneridae</taxon>
        <taxon>Pentapetalae</taxon>
        <taxon>asterids</taxon>
        <taxon>lamiids</taxon>
        <taxon>Lamiales</taxon>
        <taxon>Phrymaceae</taxon>
        <taxon>Erythranthe</taxon>
    </lineage>
</organism>
<proteinExistence type="inferred from homology"/>
<protein>
    <recommendedName>
        <fullName evidence="9">Tetraspanin-3-like</fullName>
    </recommendedName>
</protein>
<accession>A0A022PSX2</accession>
<evidence type="ECO:0000256" key="4">
    <source>
        <dbReference type="ARBA" id="ARBA00022989"/>
    </source>
</evidence>
<dbReference type="InterPro" id="IPR018499">
    <property type="entry name" value="Tetraspanin/Peripherin"/>
</dbReference>
<keyword evidence="5 6" id="KW-0472">Membrane</keyword>